<organism evidence="10 11">
    <name type="scientific">Roseivirga ehrenbergii (strain DSM 102268 / JCM 13514 / KCTC 12282 / NCIMB 14502 / KMM 6017)</name>
    <dbReference type="NCBI Taxonomy" id="279360"/>
    <lineage>
        <taxon>Bacteria</taxon>
        <taxon>Pseudomonadati</taxon>
        <taxon>Bacteroidota</taxon>
        <taxon>Cytophagia</taxon>
        <taxon>Cytophagales</taxon>
        <taxon>Roseivirgaceae</taxon>
        <taxon>Roseivirga</taxon>
    </lineage>
</organism>
<accession>A0A150XIT9</accession>
<dbReference type="RefSeq" id="WP_062591008.1">
    <property type="nucleotide sequence ID" value="NZ_LQZQ01000009.1"/>
</dbReference>
<dbReference type="InterPro" id="IPR006685">
    <property type="entry name" value="MscS_channel_2nd"/>
</dbReference>
<keyword evidence="11" id="KW-1185">Reference proteome</keyword>
<evidence type="ECO:0000313" key="11">
    <source>
        <dbReference type="Proteomes" id="UP000075583"/>
    </source>
</evidence>
<dbReference type="Pfam" id="PF21082">
    <property type="entry name" value="MS_channel_3rd"/>
    <property type="match status" value="1"/>
</dbReference>
<evidence type="ECO:0000256" key="3">
    <source>
        <dbReference type="ARBA" id="ARBA00022475"/>
    </source>
</evidence>
<dbReference type="GO" id="GO:0005886">
    <property type="term" value="C:plasma membrane"/>
    <property type="evidence" value="ECO:0007669"/>
    <property type="project" value="UniProtKB-SubCell"/>
</dbReference>
<gene>
    <name evidence="10" type="ORF">MB14_17895</name>
</gene>
<protein>
    <recommendedName>
        <fullName evidence="12">Mechanosensitive ion channel protein MscS</fullName>
    </recommendedName>
</protein>
<dbReference type="EMBL" id="LQZQ01000009">
    <property type="protein sequence ID" value="KYG78603.1"/>
    <property type="molecule type" value="Genomic_DNA"/>
</dbReference>
<dbReference type="Proteomes" id="UP000075583">
    <property type="component" value="Unassembled WGS sequence"/>
</dbReference>
<feature type="transmembrane region" description="Helical" evidence="7">
    <location>
        <begin position="84"/>
        <end position="105"/>
    </location>
</feature>
<sequence>MKDRFISSFQEFWETILDKSPSIVLGLVLLFIMWGLAVLISRLVKKRIMVRINDQLLSNFIGRLIFLIFLIIGVVMFLNQIGLGQAAGGLLAGAGVSALIIGLAFKDIGENFLAGFFLAFSRPFSIGDVIQVTDITGKARALNFRNTHVRTFDGRDVFIPNSMLIKSPLTNFTRDGLMRYDFVIGLDYGDNIAEAIRVIIDELGNMANITKAEGVEPFVIINDFGTSTINLKTYFWINTYDFTGSSLQLKSVVMHQVLLRLSEAGFNMPADIIELKIYQEGQPIPVSVRNDASIKPKSNPEIV</sequence>
<dbReference type="InterPro" id="IPR011066">
    <property type="entry name" value="MscS_channel_C_sf"/>
</dbReference>
<dbReference type="InterPro" id="IPR045275">
    <property type="entry name" value="MscS_archaea/bacteria_type"/>
</dbReference>
<dbReference type="STRING" id="279360.MB14_17895"/>
<evidence type="ECO:0000256" key="4">
    <source>
        <dbReference type="ARBA" id="ARBA00022692"/>
    </source>
</evidence>
<dbReference type="SUPFAM" id="SSF82861">
    <property type="entry name" value="Mechanosensitive channel protein MscS (YggB), transmembrane region"/>
    <property type="match status" value="1"/>
</dbReference>
<dbReference type="InterPro" id="IPR010920">
    <property type="entry name" value="LSM_dom_sf"/>
</dbReference>
<name>A0A150XIT9_ROSEK</name>
<dbReference type="AlphaFoldDB" id="A0A150XIT9"/>
<dbReference type="SUPFAM" id="SSF50182">
    <property type="entry name" value="Sm-like ribonucleoproteins"/>
    <property type="match status" value="1"/>
</dbReference>
<dbReference type="GO" id="GO:0008381">
    <property type="term" value="F:mechanosensitive monoatomic ion channel activity"/>
    <property type="evidence" value="ECO:0007669"/>
    <property type="project" value="InterPro"/>
</dbReference>
<evidence type="ECO:0000256" key="2">
    <source>
        <dbReference type="ARBA" id="ARBA00008017"/>
    </source>
</evidence>
<comment type="similarity">
    <text evidence="2">Belongs to the MscS (TC 1.A.23) family.</text>
</comment>
<dbReference type="Pfam" id="PF00924">
    <property type="entry name" value="MS_channel_2nd"/>
    <property type="match status" value="1"/>
</dbReference>
<feature type="domain" description="Mechanosensitive ion channel MscS C-terminal" evidence="9">
    <location>
        <begin position="182"/>
        <end position="242"/>
    </location>
</feature>
<feature type="domain" description="Mechanosensitive ion channel MscS" evidence="8">
    <location>
        <begin position="110"/>
        <end position="174"/>
    </location>
</feature>
<dbReference type="InterPro" id="IPR011014">
    <property type="entry name" value="MscS_channel_TM-2"/>
</dbReference>
<comment type="caution">
    <text evidence="10">The sequence shown here is derived from an EMBL/GenBank/DDBJ whole genome shotgun (WGS) entry which is preliminary data.</text>
</comment>
<feature type="transmembrane region" description="Helical" evidence="7">
    <location>
        <begin position="23"/>
        <end position="44"/>
    </location>
</feature>
<comment type="subcellular location">
    <subcellularLocation>
        <location evidence="1">Cell membrane</location>
        <topology evidence="1">Multi-pass membrane protein</topology>
    </subcellularLocation>
</comment>
<evidence type="ECO:0000256" key="7">
    <source>
        <dbReference type="SAM" id="Phobius"/>
    </source>
</evidence>
<dbReference type="SUPFAM" id="SSF82689">
    <property type="entry name" value="Mechanosensitive channel protein MscS (YggB), C-terminal domain"/>
    <property type="match status" value="1"/>
</dbReference>
<evidence type="ECO:0008006" key="12">
    <source>
        <dbReference type="Google" id="ProtNLM"/>
    </source>
</evidence>
<evidence type="ECO:0000313" key="10">
    <source>
        <dbReference type="EMBL" id="KYG78603.1"/>
    </source>
</evidence>
<keyword evidence="6 7" id="KW-0472">Membrane</keyword>
<keyword evidence="3" id="KW-1003">Cell membrane</keyword>
<dbReference type="InterPro" id="IPR023408">
    <property type="entry name" value="MscS_beta-dom_sf"/>
</dbReference>
<dbReference type="InterPro" id="IPR049278">
    <property type="entry name" value="MS_channel_C"/>
</dbReference>
<evidence type="ECO:0000256" key="1">
    <source>
        <dbReference type="ARBA" id="ARBA00004651"/>
    </source>
</evidence>
<evidence type="ECO:0000256" key="5">
    <source>
        <dbReference type="ARBA" id="ARBA00022989"/>
    </source>
</evidence>
<keyword evidence="5 7" id="KW-1133">Transmembrane helix</keyword>
<dbReference type="Gene3D" id="3.30.70.100">
    <property type="match status" value="1"/>
</dbReference>
<dbReference type="PANTHER" id="PTHR30221:SF1">
    <property type="entry name" value="SMALL-CONDUCTANCE MECHANOSENSITIVE CHANNEL"/>
    <property type="match status" value="1"/>
</dbReference>
<evidence type="ECO:0000259" key="8">
    <source>
        <dbReference type="Pfam" id="PF00924"/>
    </source>
</evidence>
<dbReference type="Gene3D" id="1.10.287.1260">
    <property type="match status" value="1"/>
</dbReference>
<dbReference type="Gene3D" id="2.30.30.60">
    <property type="match status" value="1"/>
</dbReference>
<feature type="transmembrane region" description="Helical" evidence="7">
    <location>
        <begin position="56"/>
        <end position="78"/>
    </location>
</feature>
<evidence type="ECO:0000256" key="6">
    <source>
        <dbReference type="ARBA" id="ARBA00023136"/>
    </source>
</evidence>
<reference evidence="10" key="1">
    <citation type="submission" date="2016-01" db="EMBL/GenBank/DDBJ databases">
        <title>Genome sequencing of Roseivirga ehrenbergii KMM 6017.</title>
        <authorList>
            <person name="Selvaratnam C."/>
            <person name="Thevarajoo S."/>
            <person name="Goh K.M."/>
            <person name="Ee R."/>
            <person name="Chan K.-G."/>
            <person name="Chong C.S."/>
        </authorList>
    </citation>
    <scope>NUCLEOTIDE SEQUENCE [LARGE SCALE GENOMIC DNA]</scope>
    <source>
        <strain evidence="10">KMM 6017</strain>
    </source>
</reference>
<dbReference type="OrthoDB" id="1522493at2"/>
<keyword evidence="4 7" id="KW-0812">Transmembrane</keyword>
<evidence type="ECO:0000259" key="9">
    <source>
        <dbReference type="Pfam" id="PF21082"/>
    </source>
</evidence>
<dbReference type="PANTHER" id="PTHR30221">
    <property type="entry name" value="SMALL-CONDUCTANCE MECHANOSENSITIVE CHANNEL"/>
    <property type="match status" value="1"/>
</dbReference>
<proteinExistence type="inferred from homology"/>